<keyword evidence="4" id="KW-0597">Phosphoprotein</keyword>
<keyword evidence="7" id="KW-0418">Kinase</keyword>
<dbReference type="InterPro" id="IPR036097">
    <property type="entry name" value="HisK_dim/P_sf"/>
</dbReference>
<dbReference type="Pfam" id="PF00512">
    <property type="entry name" value="HisKA"/>
    <property type="match status" value="1"/>
</dbReference>
<keyword evidence="8" id="KW-0067">ATP-binding</keyword>
<dbReference type="PANTHER" id="PTHR42878:SF7">
    <property type="entry name" value="SENSOR HISTIDINE KINASE GLRK"/>
    <property type="match status" value="1"/>
</dbReference>
<evidence type="ECO:0000256" key="3">
    <source>
        <dbReference type="ARBA" id="ARBA00012438"/>
    </source>
</evidence>
<dbReference type="InterPro" id="IPR036890">
    <property type="entry name" value="HATPase_C_sf"/>
</dbReference>
<dbReference type="GO" id="GO:0000155">
    <property type="term" value="F:phosphorelay sensor kinase activity"/>
    <property type="evidence" value="ECO:0007669"/>
    <property type="project" value="InterPro"/>
</dbReference>
<dbReference type="Proteomes" id="UP000054837">
    <property type="component" value="Unassembled WGS sequence"/>
</dbReference>
<dbReference type="SUPFAM" id="SSF55874">
    <property type="entry name" value="ATPase domain of HSP90 chaperone/DNA topoisomerase II/histidine kinase"/>
    <property type="match status" value="1"/>
</dbReference>
<reference evidence="12 13" key="1">
    <citation type="submission" date="2015-12" db="EMBL/GenBank/DDBJ databases">
        <title>Serinicoccus chungangenesis strain CD08_5 genome sequencing and assembly.</title>
        <authorList>
            <person name="Chander A.M."/>
            <person name="Kaur G."/>
            <person name="Nair G.R."/>
            <person name="Dhawan D.K."/>
            <person name="Kochhar R.K."/>
            <person name="Mayilraj S."/>
            <person name="Bhadada S.K."/>
        </authorList>
    </citation>
    <scope>NUCLEOTIDE SEQUENCE [LARGE SCALE GENOMIC DNA]</scope>
    <source>
        <strain evidence="12 13">CD08_5</strain>
    </source>
</reference>
<keyword evidence="5" id="KW-0808">Transferase</keyword>
<organism evidence="12 13">
    <name type="scientific">Serinicoccus chungangensis</name>
    <dbReference type="NCBI Taxonomy" id="767452"/>
    <lineage>
        <taxon>Bacteria</taxon>
        <taxon>Bacillati</taxon>
        <taxon>Actinomycetota</taxon>
        <taxon>Actinomycetes</taxon>
        <taxon>Micrococcales</taxon>
        <taxon>Ornithinimicrobiaceae</taxon>
        <taxon>Serinicoccus</taxon>
    </lineage>
</organism>
<dbReference type="SUPFAM" id="SSF47384">
    <property type="entry name" value="Homodimeric domain of signal transducing histidine kinase"/>
    <property type="match status" value="1"/>
</dbReference>
<protein>
    <recommendedName>
        <fullName evidence="10">Sensor-like histidine kinase SenX3</fullName>
        <ecNumber evidence="3">2.7.13.3</ecNumber>
    </recommendedName>
</protein>
<name>A0A0W8IAT6_9MICO</name>
<comment type="subcellular location">
    <subcellularLocation>
        <location evidence="2">Cell membrane</location>
    </subcellularLocation>
</comment>
<dbReference type="SMART" id="SM00387">
    <property type="entry name" value="HATPase_c"/>
    <property type="match status" value="1"/>
</dbReference>
<evidence type="ECO:0000313" key="13">
    <source>
        <dbReference type="Proteomes" id="UP000054837"/>
    </source>
</evidence>
<comment type="caution">
    <text evidence="12">The sequence shown here is derived from an EMBL/GenBank/DDBJ whole genome shotgun (WGS) entry which is preliminary data.</text>
</comment>
<evidence type="ECO:0000256" key="7">
    <source>
        <dbReference type="ARBA" id="ARBA00022777"/>
    </source>
</evidence>
<dbReference type="Gene3D" id="1.10.287.130">
    <property type="match status" value="1"/>
</dbReference>
<evidence type="ECO:0000256" key="1">
    <source>
        <dbReference type="ARBA" id="ARBA00000085"/>
    </source>
</evidence>
<evidence type="ECO:0000256" key="10">
    <source>
        <dbReference type="ARBA" id="ARBA00039401"/>
    </source>
</evidence>
<evidence type="ECO:0000256" key="8">
    <source>
        <dbReference type="ARBA" id="ARBA00022840"/>
    </source>
</evidence>
<dbReference type="InterPro" id="IPR003018">
    <property type="entry name" value="GAF"/>
</dbReference>
<comment type="catalytic activity">
    <reaction evidence="1">
        <text>ATP + protein L-histidine = ADP + protein N-phospho-L-histidine.</text>
        <dbReference type="EC" id="2.7.13.3"/>
    </reaction>
</comment>
<accession>A0A0W8IAT6</accession>
<dbReference type="STRING" id="767452.AVL62_14970"/>
<evidence type="ECO:0000256" key="5">
    <source>
        <dbReference type="ARBA" id="ARBA00022679"/>
    </source>
</evidence>
<dbReference type="CDD" id="cd00082">
    <property type="entry name" value="HisKA"/>
    <property type="match status" value="1"/>
</dbReference>
<keyword evidence="6" id="KW-0547">Nucleotide-binding</keyword>
<dbReference type="PROSITE" id="PS50109">
    <property type="entry name" value="HIS_KIN"/>
    <property type="match status" value="1"/>
</dbReference>
<dbReference type="InterPro" id="IPR050351">
    <property type="entry name" value="BphY/WalK/GraS-like"/>
</dbReference>
<dbReference type="Pfam" id="PF01590">
    <property type="entry name" value="GAF"/>
    <property type="match status" value="1"/>
</dbReference>
<dbReference type="InterPro" id="IPR004358">
    <property type="entry name" value="Sig_transdc_His_kin-like_C"/>
</dbReference>
<dbReference type="Pfam" id="PF02518">
    <property type="entry name" value="HATPase_c"/>
    <property type="match status" value="1"/>
</dbReference>
<gene>
    <name evidence="12" type="ORF">AVL62_14970</name>
</gene>
<dbReference type="SMART" id="SM00065">
    <property type="entry name" value="GAF"/>
    <property type="match status" value="1"/>
</dbReference>
<dbReference type="InterPro" id="IPR003661">
    <property type="entry name" value="HisK_dim/P_dom"/>
</dbReference>
<dbReference type="GO" id="GO:0005524">
    <property type="term" value="F:ATP binding"/>
    <property type="evidence" value="ECO:0007669"/>
    <property type="project" value="UniProtKB-KW"/>
</dbReference>
<evidence type="ECO:0000259" key="11">
    <source>
        <dbReference type="PROSITE" id="PS50109"/>
    </source>
</evidence>
<dbReference type="InterPro" id="IPR029016">
    <property type="entry name" value="GAF-like_dom_sf"/>
</dbReference>
<feature type="domain" description="Histidine kinase" evidence="11">
    <location>
        <begin position="182"/>
        <end position="397"/>
    </location>
</feature>
<dbReference type="GO" id="GO:0000156">
    <property type="term" value="F:phosphorelay response regulator activity"/>
    <property type="evidence" value="ECO:0007669"/>
    <property type="project" value="TreeGrafter"/>
</dbReference>
<dbReference type="GO" id="GO:0007234">
    <property type="term" value="P:osmosensory signaling via phosphorelay pathway"/>
    <property type="evidence" value="ECO:0007669"/>
    <property type="project" value="TreeGrafter"/>
</dbReference>
<dbReference type="EC" id="2.7.13.3" evidence="3"/>
<evidence type="ECO:0000313" key="12">
    <source>
        <dbReference type="EMBL" id="KUG57094.1"/>
    </source>
</evidence>
<evidence type="ECO:0000256" key="4">
    <source>
        <dbReference type="ARBA" id="ARBA00022553"/>
    </source>
</evidence>
<evidence type="ECO:0000256" key="9">
    <source>
        <dbReference type="ARBA" id="ARBA00023012"/>
    </source>
</evidence>
<proteinExistence type="predicted"/>
<dbReference type="GO" id="GO:0030295">
    <property type="term" value="F:protein kinase activator activity"/>
    <property type="evidence" value="ECO:0007669"/>
    <property type="project" value="TreeGrafter"/>
</dbReference>
<sequence length="406" mass="43419">MPTDEADRYGLVGAPSSDELQSLSHLAASIFGAPGAAVTIFTATREHRIAATGTEPSVCALGESLCSQVEIDDAVVVPDARRDPRLAGHPTVVARPGIRFYATAPMRSPDGVLVGQLCVFDHRPRRTSDAQRDALGFLAARATDILELRLRTRQLSASLDELTQTRDELARSNVALSHFAAQVSHDLRNPLMAVRANAEVLAGEPAVREDPELAAAVERIADAARGMAAMIHDVLSVAQEGGRPTWQDVDLREVVDRVLLDLSPLVRQADAQVVVEDLPVVRADPALLYSVLLNLLDNSLKFTRHGVPPQVRVHAVARPGWWRICVTDNGAGVPPGHEHEVFLPFVRARGEGVAGAAGHGIGLATVHRVVTAHGGRVGLEPAPETGTRAWFELPVDAPAADRHDAT</sequence>
<dbReference type="SMART" id="SM00388">
    <property type="entry name" value="HisKA"/>
    <property type="match status" value="1"/>
</dbReference>
<dbReference type="Gene3D" id="3.30.565.10">
    <property type="entry name" value="Histidine kinase-like ATPase, C-terminal domain"/>
    <property type="match status" value="1"/>
</dbReference>
<dbReference type="GO" id="GO:0005886">
    <property type="term" value="C:plasma membrane"/>
    <property type="evidence" value="ECO:0007669"/>
    <property type="project" value="UniProtKB-SubCell"/>
</dbReference>
<keyword evidence="9" id="KW-0902">Two-component regulatory system</keyword>
<evidence type="ECO:0000256" key="2">
    <source>
        <dbReference type="ARBA" id="ARBA00004236"/>
    </source>
</evidence>
<keyword evidence="13" id="KW-1185">Reference proteome</keyword>
<dbReference type="InterPro" id="IPR003594">
    <property type="entry name" value="HATPase_dom"/>
</dbReference>
<dbReference type="InterPro" id="IPR005467">
    <property type="entry name" value="His_kinase_dom"/>
</dbReference>
<dbReference type="AlphaFoldDB" id="A0A0W8IAT6"/>
<dbReference type="PANTHER" id="PTHR42878">
    <property type="entry name" value="TWO-COMPONENT HISTIDINE KINASE"/>
    <property type="match status" value="1"/>
</dbReference>
<dbReference type="PRINTS" id="PR00344">
    <property type="entry name" value="BCTRLSENSOR"/>
</dbReference>
<dbReference type="Gene3D" id="3.30.450.40">
    <property type="match status" value="1"/>
</dbReference>
<dbReference type="EMBL" id="LQBL01000008">
    <property type="protein sequence ID" value="KUG57094.1"/>
    <property type="molecule type" value="Genomic_DNA"/>
</dbReference>
<dbReference type="SUPFAM" id="SSF55781">
    <property type="entry name" value="GAF domain-like"/>
    <property type="match status" value="1"/>
</dbReference>
<evidence type="ECO:0000256" key="6">
    <source>
        <dbReference type="ARBA" id="ARBA00022741"/>
    </source>
</evidence>